<accession>A0A4X2LQY8</accession>
<reference evidence="1" key="3">
    <citation type="submission" date="2025-09" db="UniProtKB">
        <authorList>
            <consortium name="Ensembl"/>
        </authorList>
    </citation>
    <scope>IDENTIFICATION</scope>
</reference>
<evidence type="ECO:0000313" key="2">
    <source>
        <dbReference type="Proteomes" id="UP000314987"/>
    </source>
</evidence>
<protein>
    <submittedName>
        <fullName evidence="1">Uncharacterized protein</fullName>
    </submittedName>
</protein>
<keyword evidence="2" id="KW-1185">Reference proteome</keyword>
<dbReference type="GeneTree" id="ENSGT00970000197782"/>
<name>A0A4X2LQY8_VOMUR</name>
<dbReference type="STRING" id="29139.ENSVURP00010023272"/>
<evidence type="ECO:0000313" key="1">
    <source>
        <dbReference type="Ensembl" id="ENSVURP00010023272.1"/>
    </source>
</evidence>
<dbReference type="Ensembl" id="ENSVURT00010026485.1">
    <property type="protein sequence ID" value="ENSVURP00010023272.1"/>
    <property type="gene ID" value="ENSVURG00010017837.1"/>
</dbReference>
<organism evidence="1 2">
    <name type="scientific">Vombatus ursinus</name>
    <name type="common">Common wombat</name>
    <dbReference type="NCBI Taxonomy" id="29139"/>
    <lineage>
        <taxon>Eukaryota</taxon>
        <taxon>Metazoa</taxon>
        <taxon>Chordata</taxon>
        <taxon>Craniata</taxon>
        <taxon>Vertebrata</taxon>
        <taxon>Euteleostomi</taxon>
        <taxon>Mammalia</taxon>
        <taxon>Metatheria</taxon>
        <taxon>Diprotodontia</taxon>
        <taxon>Vombatidae</taxon>
        <taxon>Vombatus</taxon>
    </lineage>
</organism>
<dbReference type="AlphaFoldDB" id="A0A4X2LQY8"/>
<reference evidence="2" key="1">
    <citation type="submission" date="2018-12" db="EMBL/GenBank/DDBJ databases">
        <authorList>
            <person name="Yazar S."/>
        </authorList>
    </citation>
    <scope>NUCLEOTIDE SEQUENCE [LARGE SCALE GENOMIC DNA]</scope>
</reference>
<dbReference type="Proteomes" id="UP000314987">
    <property type="component" value="Unassembled WGS sequence"/>
</dbReference>
<proteinExistence type="predicted"/>
<sequence length="68" mass="8062">MRLLKTYIFEELHPDDKGKVKKQKDALTTTTDNDSTWWTKWVTPAVSAPVMTFYISRHIFFKISGRRE</sequence>
<reference evidence="1" key="2">
    <citation type="submission" date="2025-08" db="UniProtKB">
        <authorList>
            <consortium name="Ensembl"/>
        </authorList>
    </citation>
    <scope>IDENTIFICATION</scope>
</reference>